<evidence type="ECO:0000259" key="2">
    <source>
        <dbReference type="Pfam" id="PF09331"/>
    </source>
</evidence>
<dbReference type="Proteomes" id="UP000325081">
    <property type="component" value="Unassembled WGS sequence"/>
</dbReference>
<feature type="region of interest" description="Disordered" evidence="1">
    <location>
        <begin position="290"/>
        <end position="329"/>
    </location>
</feature>
<dbReference type="InterPro" id="IPR015410">
    <property type="entry name" value="DUF1985"/>
</dbReference>
<organism evidence="3 4">
    <name type="scientific">Striga asiatica</name>
    <name type="common">Asiatic witchweed</name>
    <name type="synonym">Buchnera asiatica</name>
    <dbReference type="NCBI Taxonomy" id="4170"/>
    <lineage>
        <taxon>Eukaryota</taxon>
        <taxon>Viridiplantae</taxon>
        <taxon>Streptophyta</taxon>
        <taxon>Embryophyta</taxon>
        <taxon>Tracheophyta</taxon>
        <taxon>Spermatophyta</taxon>
        <taxon>Magnoliopsida</taxon>
        <taxon>eudicotyledons</taxon>
        <taxon>Gunneridae</taxon>
        <taxon>Pentapetalae</taxon>
        <taxon>asterids</taxon>
        <taxon>lamiids</taxon>
        <taxon>Lamiales</taxon>
        <taxon>Orobanchaceae</taxon>
        <taxon>Buchnereae</taxon>
        <taxon>Striga</taxon>
    </lineage>
</organism>
<comment type="caution">
    <text evidence="3">The sequence shown here is derived from an EMBL/GenBank/DDBJ whole genome shotgun (WGS) entry which is preliminary data.</text>
</comment>
<dbReference type="PANTHER" id="PTHR48449:SF1">
    <property type="entry name" value="DUF1985 DOMAIN-CONTAINING PROTEIN"/>
    <property type="match status" value="1"/>
</dbReference>
<accession>A0A5A7R2M1</accession>
<reference evidence="4" key="1">
    <citation type="journal article" date="2019" name="Curr. Biol.">
        <title>Genome Sequence of Striga asiatica Provides Insight into the Evolution of Plant Parasitism.</title>
        <authorList>
            <person name="Yoshida S."/>
            <person name="Kim S."/>
            <person name="Wafula E.K."/>
            <person name="Tanskanen J."/>
            <person name="Kim Y.M."/>
            <person name="Honaas L."/>
            <person name="Yang Z."/>
            <person name="Spallek T."/>
            <person name="Conn C.E."/>
            <person name="Ichihashi Y."/>
            <person name="Cheong K."/>
            <person name="Cui S."/>
            <person name="Der J.P."/>
            <person name="Gundlach H."/>
            <person name="Jiao Y."/>
            <person name="Hori C."/>
            <person name="Ishida J.K."/>
            <person name="Kasahara H."/>
            <person name="Kiba T."/>
            <person name="Kim M.S."/>
            <person name="Koo N."/>
            <person name="Laohavisit A."/>
            <person name="Lee Y.H."/>
            <person name="Lumba S."/>
            <person name="McCourt P."/>
            <person name="Mortimer J.C."/>
            <person name="Mutuku J.M."/>
            <person name="Nomura T."/>
            <person name="Sasaki-Sekimoto Y."/>
            <person name="Seto Y."/>
            <person name="Wang Y."/>
            <person name="Wakatake T."/>
            <person name="Sakakibara H."/>
            <person name="Demura T."/>
            <person name="Yamaguchi S."/>
            <person name="Yoneyama K."/>
            <person name="Manabe R.I."/>
            <person name="Nelson D.C."/>
            <person name="Schulman A.H."/>
            <person name="Timko M.P."/>
            <person name="dePamphilis C.W."/>
            <person name="Choi D."/>
            <person name="Shirasu K."/>
        </authorList>
    </citation>
    <scope>NUCLEOTIDE SEQUENCE [LARGE SCALE GENOMIC DNA]</scope>
    <source>
        <strain evidence="4">cv. UVA1</strain>
    </source>
</reference>
<sequence>MTCCLSSLLLGTKMEYAFDIPSTCLGVVTNRCNLKVANHVFKNLDDEHKDLFVESCFRSLVHIPDLKFSSQIIHHLLQRTLKSSENEKDVVWFKFGEKEARFGLQEFFLVSELKIVDNVASYEVPKRSSSLLNLFKGKRGKITKKDLLNQFDDLVKKEGDEDLKYKLGLLMVFEHVVLSNECRTLVDEKWFHLVENLEEFDTYPWGNLSYEYTVSAFEALPELGRKFAETCGSGRLPRMMSWKMNKQWRSEHLTTFFNTSEVEVRRTLQPSSDEVQSSYLKEFDIPSTRATYDGTNVDEEVDPESNQRDRTVDGVEDTINSPSPMPEKQMVGVHDDVGLQMRAKDNVVLVEDNISEKVVSPKKNEHEFDTGVVTDPSSTIVVFQERQLCGPTEVEKTDEDDAPGSPKGRGYRKKRKAAVLLTPWRNPEKRQKIPSVTEYDLYRTLDEAKCEDLKSTERIFNDLLNDEWLSSEYPLLFRQDCIIVDPHFVSYVRMFFKEGSKAQSFDTINFQKALVNYARGKVPTHGKPWTSCTKLYVPFCNEKNDH</sequence>
<dbReference type="AlphaFoldDB" id="A0A5A7R2M1"/>
<feature type="domain" description="DUF1985" evidence="2">
    <location>
        <begin position="85"/>
        <end position="215"/>
    </location>
</feature>
<feature type="non-terminal residue" evidence="3">
    <location>
        <position position="546"/>
    </location>
</feature>
<name>A0A5A7R2M1_STRAF</name>
<feature type="region of interest" description="Disordered" evidence="1">
    <location>
        <begin position="391"/>
        <end position="412"/>
    </location>
</feature>
<dbReference type="EMBL" id="BKCP01009737">
    <property type="protein sequence ID" value="GER51582.1"/>
    <property type="molecule type" value="Genomic_DNA"/>
</dbReference>
<evidence type="ECO:0000313" key="3">
    <source>
        <dbReference type="EMBL" id="GER51582.1"/>
    </source>
</evidence>
<gene>
    <name evidence="3" type="ORF">STAS_28975</name>
</gene>
<dbReference type="Pfam" id="PF09331">
    <property type="entry name" value="DUF1985"/>
    <property type="match status" value="1"/>
</dbReference>
<dbReference type="PANTHER" id="PTHR48449">
    <property type="entry name" value="DUF1985 DOMAIN-CONTAINING PROTEIN"/>
    <property type="match status" value="1"/>
</dbReference>
<proteinExistence type="predicted"/>
<protein>
    <recommendedName>
        <fullName evidence="2">DUF1985 domain-containing protein</fullName>
    </recommendedName>
</protein>
<dbReference type="OrthoDB" id="1194650at2759"/>
<evidence type="ECO:0000256" key="1">
    <source>
        <dbReference type="SAM" id="MobiDB-lite"/>
    </source>
</evidence>
<keyword evidence="4" id="KW-1185">Reference proteome</keyword>
<evidence type="ECO:0000313" key="4">
    <source>
        <dbReference type="Proteomes" id="UP000325081"/>
    </source>
</evidence>